<feature type="region of interest" description="Disordered" evidence="1">
    <location>
        <begin position="63"/>
        <end position="124"/>
    </location>
</feature>
<sequence>MIERNFAAIVGAYAGSCQQIEALEGQVQHLAQPLIAYAKALRTLGPKGEDAEGLSDVEIAALEQAEEAWRSPPERPSVSGRAGPSTQPATQAAASPETSRAQASEPPMFEVTVPEGAGPGDSLFLELGSGEQIKVVVPEGAAPGYTLTCEFAGEGNVQTSTQRE</sequence>
<proteinExistence type="predicted"/>
<accession>A0A7S3ACK4</accession>
<reference evidence="2" key="1">
    <citation type="submission" date="2021-01" db="EMBL/GenBank/DDBJ databases">
        <authorList>
            <person name="Corre E."/>
            <person name="Pelletier E."/>
            <person name="Niang G."/>
            <person name="Scheremetjew M."/>
            <person name="Finn R."/>
            <person name="Kale V."/>
            <person name="Holt S."/>
            <person name="Cochrane G."/>
            <person name="Meng A."/>
            <person name="Brown T."/>
            <person name="Cohen L."/>
        </authorList>
    </citation>
    <scope>NUCLEOTIDE SEQUENCE</scope>
    <source>
        <strain evidence="2">CCMP281</strain>
    </source>
</reference>
<dbReference type="EMBL" id="HBHX01002222">
    <property type="protein sequence ID" value="CAE0098414.1"/>
    <property type="molecule type" value="Transcribed_RNA"/>
</dbReference>
<organism evidence="2">
    <name type="scientific">Haptolina ericina</name>
    <dbReference type="NCBI Taxonomy" id="156174"/>
    <lineage>
        <taxon>Eukaryota</taxon>
        <taxon>Haptista</taxon>
        <taxon>Haptophyta</taxon>
        <taxon>Prymnesiophyceae</taxon>
        <taxon>Prymnesiales</taxon>
        <taxon>Prymnesiaceae</taxon>
        <taxon>Haptolina</taxon>
    </lineage>
</organism>
<name>A0A7S3ACK4_9EUKA</name>
<dbReference type="AlphaFoldDB" id="A0A7S3ACK4"/>
<gene>
    <name evidence="2" type="ORF">HERI1096_LOCUS1211</name>
</gene>
<evidence type="ECO:0000256" key="1">
    <source>
        <dbReference type="SAM" id="MobiDB-lite"/>
    </source>
</evidence>
<evidence type="ECO:0000313" key="2">
    <source>
        <dbReference type="EMBL" id="CAE0098414.1"/>
    </source>
</evidence>
<protein>
    <submittedName>
        <fullName evidence="2">Uncharacterized protein</fullName>
    </submittedName>
</protein>
<feature type="compositionally biased region" description="Polar residues" evidence="1">
    <location>
        <begin position="84"/>
        <end position="102"/>
    </location>
</feature>